<protein>
    <submittedName>
        <fullName evidence="2">Fimbrial protein</fullName>
    </submittedName>
</protein>
<organism evidence="2 3">
    <name type="scientific">Burkholderia ubonensis</name>
    <dbReference type="NCBI Taxonomy" id="101571"/>
    <lineage>
        <taxon>Bacteria</taxon>
        <taxon>Pseudomonadati</taxon>
        <taxon>Pseudomonadota</taxon>
        <taxon>Betaproteobacteria</taxon>
        <taxon>Burkholderiales</taxon>
        <taxon>Burkholderiaceae</taxon>
        <taxon>Burkholderia</taxon>
        <taxon>Burkholderia cepacia complex</taxon>
    </lineage>
</organism>
<gene>
    <name evidence="2" type="ORF">WL29_04555</name>
</gene>
<name>A0A106PR10_9BURK</name>
<evidence type="ECO:0000313" key="3">
    <source>
        <dbReference type="Proteomes" id="UP000060630"/>
    </source>
</evidence>
<dbReference type="InterPro" id="IPR032636">
    <property type="entry name" value="Pilus_assem_E-set-like_dom"/>
</dbReference>
<dbReference type="Proteomes" id="UP000060630">
    <property type="component" value="Unassembled WGS sequence"/>
</dbReference>
<proteinExistence type="predicted"/>
<evidence type="ECO:0000259" key="1">
    <source>
        <dbReference type="Pfam" id="PF16967"/>
    </source>
</evidence>
<reference evidence="2 3" key="1">
    <citation type="submission" date="2015-11" db="EMBL/GenBank/DDBJ databases">
        <title>Expanding the genomic diversity of Burkholderia species for the development of highly accurate diagnostics.</title>
        <authorList>
            <person name="Sahl J."/>
            <person name="Keim P."/>
            <person name="Wagner D."/>
        </authorList>
    </citation>
    <scope>NUCLEOTIDE SEQUENCE [LARGE SCALE GENOMIC DNA]</scope>
    <source>
        <strain evidence="2 3">MSMB2087WGS</strain>
    </source>
</reference>
<dbReference type="Pfam" id="PF16967">
    <property type="entry name" value="TcfC"/>
    <property type="match status" value="1"/>
</dbReference>
<evidence type="ECO:0000313" key="2">
    <source>
        <dbReference type="EMBL" id="KWA72718.1"/>
    </source>
</evidence>
<sequence length="721" mass="77917">MDDSANYVATFNGRTLPGFIGYSQADGVLAFDAAKYEENGIPSEDIDTLKHIVSQLDYKRCSNGCDVEIDGYYVTVDKLKRSISIRDARDDFVAPPTNLGIVNNQSVDLRAASDGYRAVNVSGNTWVGLPSRSFGYVNWYANHTESSNYSGGSRGLSSYYLQKNFSRTYVRMGKQNSIDYASGSVSTLLSPSFDQFVTFGSQTHLRLNDNAGSLILYATADGNYEFYRNGRLIMKRPAAIGRNEIGFADLPGGYYSVEVRLVDRNGNVVSRETREVNNLNFGAVGGGNTWHVTAGKEMGEGGYLVEAGVSRNLKQFYLNASMLAGRGGKWAGEVNVTRPTRVADIDVTPTLGVLGGERGAGGYLNISMASEALGSLMVSRYQNTNVSRFYPGQPSTAVSYSRNYRRATLGYNYQKSNFGASHQAEVRWNYRPNGLWSTFALGVQKGGSERGSGGYGVYFNMTMSLDKVQASVSAAHSGGQTQLSGDVRKDFRDSFGTTTVGVNANRVGNEYGVNAYGSRSGTRGDVSLNIGHSRGGSNVDFNYRGMFAASKDGVAFGRESTSGSAMLVKTPDIPGVKYGFDVEGNPVAGNSTYAVPLNAYSDMAFARVLSSSQDLDMNIEVPANIVRAHPGQVYSAKARVDISMIYSGFLQDADGNPVSGKIVETGDTVHRNGLFSIVSKKMLRLITVEREDGRYNCDLNDAKGSNYRCTATAHSNTGEAT</sequence>
<feature type="domain" description="Pilus assembly protein E-set like" evidence="1">
    <location>
        <begin position="214"/>
        <end position="278"/>
    </location>
</feature>
<dbReference type="AlphaFoldDB" id="A0A106PR10"/>
<accession>A0A106PR10</accession>
<dbReference type="EMBL" id="LPHD01000194">
    <property type="protein sequence ID" value="KWA72718.1"/>
    <property type="molecule type" value="Genomic_DNA"/>
</dbReference>
<comment type="caution">
    <text evidence="2">The sequence shown here is derived from an EMBL/GenBank/DDBJ whole genome shotgun (WGS) entry which is preliminary data.</text>
</comment>
<dbReference type="RefSeq" id="WP_060193415.1">
    <property type="nucleotide sequence ID" value="NZ_LPHD01000194.1"/>
</dbReference>